<sequence>MVCGRLQRCRSDGPCYAARWLCLMELLSSLLLQGVQGRVLRAHTWVRPTCGLRLANITLPCSAAPRLGLMQLSNFASLLGAPRLD</sequence>
<evidence type="ECO:0000256" key="1">
    <source>
        <dbReference type="SAM" id="SignalP"/>
    </source>
</evidence>
<protein>
    <recommendedName>
        <fullName evidence="4">Secreted protein</fullName>
    </recommendedName>
</protein>
<name>A0A699Z7E0_HAELA</name>
<dbReference type="AlphaFoldDB" id="A0A699Z7E0"/>
<gene>
    <name evidence="2" type="ORF">HaLaN_11380</name>
</gene>
<feature type="signal peptide" evidence="1">
    <location>
        <begin position="1"/>
        <end position="37"/>
    </location>
</feature>
<accession>A0A699Z7E0</accession>
<keyword evidence="3" id="KW-1185">Reference proteome</keyword>
<organism evidence="2 3">
    <name type="scientific">Haematococcus lacustris</name>
    <name type="common">Green alga</name>
    <name type="synonym">Haematococcus pluvialis</name>
    <dbReference type="NCBI Taxonomy" id="44745"/>
    <lineage>
        <taxon>Eukaryota</taxon>
        <taxon>Viridiplantae</taxon>
        <taxon>Chlorophyta</taxon>
        <taxon>core chlorophytes</taxon>
        <taxon>Chlorophyceae</taxon>
        <taxon>CS clade</taxon>
        <taxon>Chlamydomonadales</taxon>
        <taxon>Haematococcaceae</taxon>
        <taxon>Haematococcus</taxon>
    </lineage>
</organism>
<keyword evidence="1" id="KW-0732">Signal</keyword>
<dbReference type="Proteomes" id="UP000485058">
    <property type="component" value="Unassembled WGS sequence"/>
</dbReference>
<feature type="chain" id="PRO_5025427387" description="Secreted protein" evidence="1">
    <location>
        <begin position="38"/>
        <end position="85"/>
    </location>
</feature>
<evidence type="ECO:0000313" key="2">
    <source>
        <dbReference type="EMBL" id="GFH15196.1"/>
    </source>
</evidence>
<dbReference type="EMBL" id="BLLF01000818">
    <property type="protein sequence ID" value="GFH15196.1"/>
    <property type="molecule type" value="Genomic_DNA"/>
</dbReference>
<evidence type="ECO:0000313" key="3">
    <source>
        <dbReference type="Proteomes" id="UP000485058"/>
    </source>
</evidence>
<comment type="caution">
    <text evidence="2">The sequence shown here is derived from an EMBL/GenBank/DDBJ whole genome shotgun (WGS) entry which is preliminary data.</text>
</comment>
<evidence type="ECO:0008006" key="4">
    <source>
        <dbReference type="Google" id="ProtNLM"/>
    </source>
</evidence>
<proteinExistence type="predicted"/>
<reference evidence="2 3" key="1">
    <citation type="submission" date="2020-02" db="EMBL/GenBank/DDBJ databases">
        <title>Draft genome sequence of Haematococcus lacustris strain NIES-144.</title>
        <authorList>
            <person name="Morimoto D."/>
            <person name="Nakagawa S."/>
            <person name="Yoshida T."/>
            <person name="Sawayama S."/>
        </authorList>
    </citation>
    <scope>NUCLEOTIDE SEQUENCE [LARGE SCALE GENOMIC DNA]</scope>
    <source>
        <strain evidence="2 3">NIES-144</strain>
    </source>
</reference>